<evidence type="ECO:0000313" key="2">
    <source>
        <dbReference type="EMBL" id="AGA27975.1"/>
    </source>
</evidence>
<dbReference type="EMBL" id="CP003364">
    <property type="protein sequence ID" value="AGA27975.1"/>
    <property type="molecule type" value="Genomic_DNA"/>
</dbReference>
<evidence type="ECO:0000313" key="3">
    <source>
        <dbReference type="Proteomes" id="UP000010798"/>
    </source>
</evidence>
<sequence length="62" mass="6346">MSTSIDPRGVLLALVLSGIGAPLFSGCSDASKQTGTVAPAMSPEDVAETDRSRAAYPKTPPR</sequence>
<dbReference type="RefSeq" id="WP_015247114.1">
    <property type="nucleotide sequence ID" value="NC_019892.1"/>
</dbReference>
<dbReference type="HOGENOM" id="CLU_2901824_0_0_0"/>
<feature type="region of interest" description="Disordered" evidence="1">
    <location>
        <begin position="30"/>
        <end position="62"/>
    </location>
</feature>
<keyword evidence="3" id="KW-1185">Reference proteome</keyword>
<dbReference type="STRING" id="886293.Sinac_3737"/>
<reference evidence="2 3" key="1">
    <citation type="submission" date="2012-02" db="EMBL/GenBank/DDBJ databases">
        <title>Complete sequence of chromosome of Singulisphaera acidiphila DSM 18658.</title>
        <authorList>
            <consortium name="US DOE Joint Genome Institute (JGI-PGF)"/>
            <person name="Lucas S."/>
            <person name="Copeland A."/>
            <person name="Lapidus A."/>
            <person name="Glavina del Rio T."/>
            <person name="Dalin E."/>
            <person name="Tice H."/>
            <person name="Bruce D."/>
            <person name="Goodwin L."/>
            <person name="Pitluck S."/>
            <person name="Peters L."/>
            <person name="Ovchinnikova G."/>
            <person name="Chertkov O."/>
            <person name="Kyrpides N."/>
            <person name="Mavromatis K."/>
            <person name="Ivanova N."/>
            <person name="Brettin T."/>
            <person name="Detter J.C."/>
            <person name="Han C."/>
            <person name="Larimer F."/>
            <person name="Land M."/>
            <person name="Hauser L."/>
            <person name="Markowitz V."/>
            <person name="Cheng J.-F."/>
            <person name="Hugenholtz P."/>
            <person name="Woyke T."/>
            <person name="Wu D."/>
            <person name="Tindall B."/>
            <person name="Pomrenke H."/>
            <person name="Brambilla E."/>
            <person name="Klenk H.-P."/>
            <person name="Eisen J.A."/>
        </authorList>
    </citation>
    <scope>NUCLEOTIDE SEQUENCE [LARGE SCALE GENOMIC DNA]</scope>
    <source>
        <strain evidence="3">ATCC BAA-1392 / DSM 18658 / VKM B-2454 / MOB10</strain>
    </source>
</reference>
<dbReference type="AlphaFoldDB" id="L0DGJ8"/>
<dbReference type="KEGG" id="saci:Sinac_3737"/>
<name>L0DGJ8_SINAD</name>
<organism evidence="2 3">
    <name type="scientific">Singulisphaera acidiphila (strain ATCC BAA-1392 / DSM 18658 / VKM B-2454 / MOB10)</name>
    <dbReference type="NCBI Taxonomy" id="886293"/>
    <lineage>
        <taxon>Bacteria</taxon>
        <taxon>Pseudomonadati</taxon>
        <taxon>Planctomycetota</taxon>
        <taxon>Planctomycetia</taxon>
        <taxon>Isosphaerales</taxon>
        <taxon>Isosphaeraceae</taxon>
        <taxon>Singulisphaera</taxon>
    </lineage>
</organism>
<evidence type="ECO:0000256" key="1">
    <source>
        <dbReference type="SAM" id="MobiDB-lite"/>
    </source>
</evidence>
<gene>
    <name evidence="2" type="ordered locus">Sinac_3737</name>
</gene>
<accession>L0DGJ8</accession>
<proteinExistence type="predicted"/>
<protein>
    <submittedName>
        <fullName evidence="2">Uncharacterized protein</fullName>
    </submittedName>
</protein>
<dbReference type="Proteomes" id="UP000010798">
    <property type="component" value="Chromosome"/>
</dbReference>